<proteinExistence type="predicted"/>
<dbReference type="PANTHER" id="PTHR40943:SF2">
    <property type="entry name" value="(S)-UREIDOGLYCINE AMINOHYDROLASE CUPIN DOMAIN-CONTAINING PROTEIN"/>
    <property type="match status" value="1"/>
</dbReference>
<organism evidence="3 4">
    <name type="scientific">Azospirillum oleiclasticum</name>
    <dbReference type="NCBI Taxonomy" id="2735135"/>
    <lineage>
        <taxon>Bacteria</taxon>
        <taxon>Pseudomonadati</taxon>
        <taxon>Pseudomonadota</taxon>
        <taxon>Alphaproteobacteria</taxon>
        <taxon>Rhodospirillales</taxon>
        <taxon>Azospirillaceae</taxon>
        <taxon>Azospirillum</taxon>
    </lineage>
</organism>
<dbReference type="Proteomes" id="UP000584642">
    <property type="component" value="Unassembled WGS sequence"/>
</dbReference>
<dbReference type="PANTHER" id="PTHR40943">
    <property type="entry name" value="CYTOPLASMIC PROTEIN-RELATED"/>
    <property type="match status" value="1"/>
</dbReference>
<feature type="region of interest" description="Disordered" evidence="1">
    <location>
        <begin position="1"/>
        <end position="21"/>
    </location>
</feature>
<comment type="caution">
    <text evidence="3">The sequence shown here is derived from an EMBL/GenBank/DDBJ whole genome shotgun (WGS) entry which is preliminary data.</text>
</comment>
<accession>A0ABX2TDP7</accession>
<gene>
    <name evidence="3" type="ORF">HND93_16600</name>
</gene>
<sequence length="112" mass="12690">MNLVPLPDVQPEEGGPAPDRLLSGDPRFTTWNAYESADGKRFAGTWRCTPGAWRIVYDEWEYCEVLEGVGVITHSDGRRWTLKAGDRFVLEPGFTGSWEVVKTMVKRYVVVL</sequence>
<dbReference type="CDD" id="cd02227">
    <property type="entry name" value="cupin_TM1112-like"/>
    <property type="match status" value="1"/>
</dbReference>
<evidence type="ECO:0000313" key="4">
    <source>
        <dbReference type="Proteomes" id="UP000584642"/>
    </source>
</evidence>
<protein>
    <submittedName>
        <fullName evidence="3">Cupin domain-containing protein</fullName>
    </submittedName>
</protein>
<dbReference type="Gene3D" id="2.60.120.10">
    <property type="entry name" value="Jelly Rolls"/>
    <property type="match status" value="1"/>
</dbReference>
<dbReference type="SUPFAM" id="SSF51182">
    <property type="entry name" value="RmlC-like cupins"/>
    <property type="match status" value="1"/>
</dbReference>
<evidence type="ECO:0000259" key="2">
    <source>
        <dbReference type="Pfam" id="PF05899"/>
    </source>
</evidence>
<evidence type="ECO:0000256" key="1">
    <source>
        <dbReference type="SAM" id="MobiDB-lite"/>
    </source>
</evidence>
<evidence type="ECO:0000313" key="3">
    <source>
        <dbReference type="EMBL" id="NYZ21337.1"/>
    </source>
</evidence>
<dbReference type="InterPro" id="IPR011051">
    <property type="entry name" value="RmlC_Cupin_sf"/>
</dbReference>
<dbReference type="Pfam" id="PF05899">
    <property type="entry name" value="Cupin_3"/>
    <property type="match status" value="1"/>
</dbReference>
<dbReference type="InterPro" id="IPR008579">
    <property type="entry name" value="UGlyAH_Cupin_dom"/>
</dbReference>
<keyword evidence="4" id="KW-1185">Reference proteome</keyword>
<reference evidence="3 4" key="1">
    <citation type="submission" date="2020-05" db="EMBL/GenBank/DDBJ databases">
        <title>Azospirillum oleiclasticum sp. nov, a nitrogen-fixing and heavy crude oil-emulsifying bacterium isolated from the crude oil of Yumen Oilfield.</title>
        <authorList>
            <person name="Wu D."/>
            <person name="Cai M."/>
            <person name="Zhang X."/>
        </authorList>
    </citation>
    <scope>NUCLEOTIDE SEQUENCE [LARGE SCALE GENOMIC DNA]</scope>
    <source>
        <strain evidence="3 4">ROY-1-1-2</strain>
    </source>
</reference>
<dbReference type="EMBL" id="JABFDB010000011">
    <property type="protein sequence ID" value="NYZ21337.1"/>
    <property type="molecule type" value="Genomic_DNA"/>
</dbReference>
<dbReference type="RefSeq" id="WP_180283102.1">
    <property type="nucleotide sequence ID" value="NZ_JABFDB010000011.1"/>
</dbReference>
<name>A0ABX2TDP7_9PROT</name>
<dbReference type="InterPro" id="IPR014710">
    <property type="entry name" value="RmlC-like_jellyroll"/>
</dbReference>
<feature type="domain" description="(S)-ureidoglycine aminohydrolase cupin" evidence="2">
    <location>
        <begin position="36"/>
        <end position="108"/>
    </location>
</feature>